<dbReference type="Gene3D" id="3.90.550.10">
    <property type="entry name" value="Spore Coat Polysaccharide Biosynthesis Protein SpsA, Chain A"/>
    <property type="match status" value="1"/>
</dbReference>
<keyword evidence="3 5" id="KW-0808">Transferase</keyword>
<dbReference type="InterPro" id="IPR001173">
    <property type="entry name" value="Glyco_trans_2-like"/>
</dbReference>
<dbReference type="EMBL" id="VBPB01000055">
    <property type="protein sequence ID" value="TMQ73635.1"/>
    <property type="molecule type" value="Genomic_DNA"/>
</dbReference>
<sequence>MLMPVRDAAPWLAASLRSLTRQRVRDLEIVAVDDGSTDGSGAWLDRAAAAEPRLRVVHTPPLGLPAALATALALARAPLIARHDADDLSHRDRLALQHAYLAAHPRVSVVGCRVRLFPGAAAGAGMRRWAAWHNGLLTHEAMAREALIDSPLAHGTALLRRAALARAGGWQEHGWPEDLDLWLRMLERGAVFAKLPRILYAWRQHPQSATRRDPRYRRERFLDLRRTALERGLVHGAARLTLVGVGRSLSEWRAALARRGRDVRIVAAGRPARTALVALRAPIVLVFGAAPARHRWREALAAMGLRERADFVFVA</sequence>
<dbReference type="GO" id="GO:0016757">
    <property type="term" value="F:glycosyltransferase activity"/>
    <property type="evidence" value="ECO:0007669"/>
    <property type="project" value="UniProtKB-KW"/>
</dbReference>
<dbReference type="InterPro" id="IPR029044">
    <property type="entry name" value="Nucleotide-diphossugar_trans"/>
</dbReference>
<evidence type="ECO:0000313" key="6">
    <source>
        <dbReference type="Proteomes" id="UP000319771"/>
    </source>
</evidence>
<dbReference type="SUPFAM" id="SSF53448">
    <property type="entry name" value="Nucleotide-diphospho-sugar transferases"/>
    <property type="match status" value="1"/>
</dbReference>
<evidence type="ECO:0000256" key="2">
    <source>
        <dbReference type="ARBA" id="ARBA00022676"/>
    </source>
</evidence>
<dbReference type="PANTHER" id="PTHR43685:SF5">
    <property type="entry name" value="GLYCOSYLTRANSFERASE EPSE-RELATED"/>
    <property type="match status" value="1"/>
</dbReference>
<comment type="similarity">
    <text evidence="1">Belongs to the glycosyltransferase 2 family.</text>
</comment>
<feature type="domain" description="Glycosyltransferase 2-like" evidence="4">
    <location>
        <begin position="2"/>
        <end position="164"/>
    </location>
</feature>
<dbReference type="InterPro" id="IPR050834">
    <property type="entry name" value="Glycosyltransf_2"/>
</dbReference>
<evidence type="ECO:0000313" key="5">
    <source>
        <dbReference type="EMBL" id="TMQ73635.1"/>
    </source>
</evidence>
<evidence type="ECO:0000256" key="1">
    <source>
        <dbReference type="ARBA" id="ARBA00006739"/>
    </source>
</evidence>
<dbReference type="Proteomes" id="UP000319771">
    <property type="component" value="Unassembled WGS sequence"/>
</dbReference>
<organism evidence="5 6">
    <name type="scientific">Eiseniibacteriota bacterium</name>
    <dbReference type="NCBI Taxonomy" id="2212470"/>
    <lineage>
        <taxon>Bacteria</taxon>
        <taxon>Candidatus Eiseniibacteriota</taxon>
    </lineage>
</organism>
<comment type="caution">
    <text evidence="5">The sequence shown here is derived from an EMBL/GenBank/DDBJ whole genome shotgun (WGS) entry which is preliminary data.</text>
</comment>
<reference evidence="5 6" key="1">
    <citation type="journal article" date="2019" name="Nat. Microbiol.">
        <title>Mediterranean grassland soil C-N compound turnover is dependent on rainfall and depth, and is mediated by genomically divergent microorganisms.</title>
        <authorList>
            <person name="Diamond S."/>
            <person name="Andeer P.F."/>
            <person name="Li Z."/>
            <person name="Crits-Christoph A."/>
            <person name="Burstein D."/>
            <person name="Anantharaman K."/>
            <person name="Lane K.R."/>
            <person name="Thomas B.C."/>
            <person name="Pan C."/>
            <person name="Northen T.R."/>
            <person name="Banfield J.F."/>
        </authorList>
    </citation>
    <scope>NUCLEOTIDE SEQUENCE [LARGE SCALE GENOMIC DNA]</scope>
    <source>
        <strain evidence="5">WS_11</strain>
    </source>
</reference>
<evidence type="ECO:0000256" key="3">
    <source>
        <dbReference type="ARBA" id="ARBA00022679"/>
    </source>
</evidence>
<protein>
    <submittedName>
        <fullName evidence="5">Glycosyltransferase family 2 protein</fullName>
    </submittedName>
</protein>
<dbReference type="PANTHER" id="PTHR43685">
    <property type="entry name" value="GLYCOSYLTRANSFERASE"/>
    <property type="match status" value="1"/>
</dbReference>
<keyword evidence="2" id="KW-0328">Glycosyltransferase</keyword>
<gene>
    <name evidence="5" type="ORF">E6K81_03695</name>
</gene>
<dbReference type="Pfam" id="PF00535">
    <property type="entry name" value="Glycos_transf_2"/>
    <property type="match status" value="1"/>
</dbReference>
<proteinExistence type="inferred from homology"/>
<dbReference type="AlphaFoldDB" id="A0A538UCL5"/>
<evidence type="ECO:0000259" key="4">
    <source>
        <dbReference type="Pfam" id="PF00535"/>
    </source>
</evidence>
<dbReference type="CDD" id="cd00761">
    <property type="entry name" value="Glyco_tranf_GTA_type"/>
    <property type="match status" value="1"/>
</dbReference>
<name>A0A538UCL5_UNCEI</name>
<accession>A0A538UCL5</accession>